<dbReference type="EMBL" id="CP002838">
    <property type="protein sequence ID" value="AEM39717.1"/>
    <property type="molecule type" value="Genomic_DNA"/>
</dbReference>
<dbReference type="GO" id="GO:0005525">
    <property type="term" value="F:GTP binding"/>
    <property type="evidence" value="ECO:0007669"/>
    <property type="project" value="InterPro"/>
</dbReference>
<dbReference type="PANTHER" id="PTHR23305:SF1">
    <property type="entry name" value="OBG-TYPE G DOMAIN-CONTAINING PROTEIN"/>
    <property type="match status" value="1"/>
</dbReference>
<organism evidence="3 4">
    <name type="scientific">Pyrolobus fumarii (strain DSM 11204 / 1A)</name>
    <dbReference type="NCBI Taxonomy" id="694429"/>
    <lineage>
        <taxon>Archaea</taxon>
        <taxon>Thermoproteota</taxon>
        <taxon>Thermoprotei</taxon>
        <taxon>Desulfurococcales</taxon>
        <taxon>Pyrodictiaceae</taxon>
        <taxon>Pyrolobus</taxon>
    </lineage>
</organism>
<evidence type="ECO:0000259" key="2">
    <source>
        <dbReference type="PROSITE" id="PS51710"/>
    </source>
</evidence>
<dbReference type="RefSeq" id="WP_014027394.1">
    <property type="nucleotide sequence ID" value="NC_015931.1"/>
</dbReference>
<dbReference type="Pfam" id="PF01926">
    <property type="entry name" value="MMR_HSR1"/>
    <property type="match status" value="1"/>
</dbReference>
<dbReference type="STRING" id="694429.Pyrfu_1864"/>
<dbReference type="InParanoid" id="G0ECZ7"/>
<feature type="domain" description="OBG-type G" evidence="2">
    <location>
        <begin position="6"/>
        <end position="275"/>
    </location>
</feature>
<gene>
    <name evidence="3" type="ordered locus">Pyrfu_1864</name>
</gene>
<dbReference type="Gene3D" id="1.10.8.470">
    <property type="match status" value="1"/>
</dbReference>
<dbReference type="InterPro" id="IPR027417">
    <property type="entry name" value="P-loop_NTPase"/>
</dbReference>
<dbReference type="InterPro" id="IPR013646">
    <property type="entry name" value="YGR210-like_G4"/>
</dbReference>
<dbReference type="FunCoup" id="G0ECZ7">
    <property type="interactions" value="178"/>
</dbReference>
<dbReference type="Gene3D" id="3.40.50.300">
    <property type="entry name" value="P-loop containing nucleotide triphosphate hydrolases"/>
    <property type="match status" value="1"/>
</dbReference>
<dbReference type="InterPro" id="IPR012675">
    <property type="entry name" value="Beta-grasp_dom_sf"/>
</dbReference>
<dbReference type="GO" id="GO:0016887">
    <property type="term" value="F:ATP hydrolysis activity"/>
    <property type="evidence" value="ECO:0007669"/>
    <property type="project" value="TreeGrafter"/>
</dbReference>
<dbReference type="PROSITE" id="PS51710">
    <property type="entry name" value="G_OBG"/>
    <property type="match status" value="1"/>
</dbReference>
<dbReference type="SUPFAM" id="SSF81271">
    <property type="entry name" value="TGS-like"/>
    <property type="match status" value="1"/>
</dbReference>
<dbReference type="HOGENOM" id="CLU_037276_1_0_2"/>
<dbReference type="Pfam" id="PF02824">
    <property type="entry name" value="TGS"/>
    <property type="match status" value="1"/>
</dbReference>
<evidence type="ECO:0000256" key="1">
    <source>
        <dbReference type="ARBA" id="ARBA00022741"/>
    </source>
</evidence>
<sequence>MPPPQRLIGVVGKTNVGKSTFFAAATLAQVEIANHPFTTIEPNVGVGYVRVRCAHVELGLPRCDPASGYCLEGWRFIPVKMMDVAGLIPGAHEGRGLGNKFLDDLRQADALILVVDAAGATDPEGRPAQPGSYDPVEEVRWMEKELDEWFYRIISRDWDKFARSLYDKNPVDALAQRLSGLSVRKHHIEEALKRAGLEEKHPMRWSLDDLREFARVVRRVSKPILVAANKADLDPAEDNIKRMRKELKDYIIVPTSAAAELALKRAAKAGLIRYIPGDPKFEIVDEKRLTPQQLKALEYIEEKVLKRWGSTGVQDAINRAVFDLMNMIIVYPVEDANKYTDSRGRILPDAYLVPRGTTARQLAYMVHTDLGKTFLYAIDAKTKRRIGEDYILENNAVVKIVAAAAKKA</sequence>
<dbReference type="KEGG" id="pfm:Pyrfu_1864"/>
<protein>
    <recommendedName>
        <fullName evidence="2">OBG-type G domain-containing protein</fullName>
    </recommendedName>
</protein>
<dbReference type="Gene3D" id="3.10.20.30">
    <property type="match status" value="1"/>
</dbReference>
<dbReference type="CDD" id="cd01899">
    <property type="entry name" value="Ygr210"/>
    <property type="match status" value="1"/>
</dbReference>
<dbReference type="PANTHER" id="PTHR23305">
    <property type="entry name" value="OBG GTPASE FAMILY"/>
    <property type="match status" value="1"/>
</dbReference>
<dbReference type="GO" id="GO:0005737">
    <property type="term" value="C:cytoplasm"/>
    <property type="evidence" value="ECO:0007669"/>
    <property type="project" value="TreeGrafter"/>
</dbReference>
<dbReference type="PRINTS" id="PR00326">
    <property type="entry name" value="GTP1OBG"/>
</dbReference>
<name>G0ECZ7_PYRF1</name>
<accession>G0ECZ7</accession>
<dbReference type="InterPro" id="IPR004095">
    <property type="entry name" value="TGS"/>
</dbReference>
<dbReference type="Pfam" id="PF08438">
    <property type="entry name" value="YGR210-like_G4"/>
    <property type="match status" value="1"/>
</dbReference>
<reference evidence="3 4" key="1">
    <citation type="journal article" date="2011" name="Stand. Genomic Sci.">
        <title>Complete genome sequence of the hyperthermophilic chemolithoautotroph Pyrolobus fumarii type strain (1A).</title>
        <authorList>
            <person name="Anderson I."/>
            <person name="Goker M."/>
            <person name="Nolan M."/>
            <person name="Lucas S."/>
            <person name="Hammon N."/>
            <person name="Deshpande S."/>
            <person name="Cheng J.F."/>
            <person name="Tapia R."/>
            <person name="Han C."/>
            <person name="Goodwin L."/>
            <person name="Pitluck S."/>
            <person name="Huntemann M."/>
            <person name="Liolios K."/>
            <person name="Ivanova N."/>
            <person name="Pagani I."/>
            <person name="Mavromatis K."/>
            <person name="Ovchinikova G."/>
            <person name="Pati A."/>
            <person name="Chen A."/>
            <person name="Palaniappan K."/>
            <person name="Land M."/>
            <person name="Hauser L."/>
            <person name="Brambilla E.M."/>
            <person name="Huber H."/>
            <person name="Yasawong M."/>
            <person name="Rohde M."/>
            <person name="Spring S."/>
            <person name="Abt B."/>
            <person name="Sikorski J."/>
            <person name="Wirth R."/>
            <person name="Detter J.C."/>
            <person name="Woyke T."/>
            <person name="Bristow J."/>
            <person name="Eisen J.A."/>
            <person name="Markowitz V."/>
            <person name="Hugenholtz P."/>
            <person name="Kyrpides N.C."/>
            <person name="Klenk H.P."/>
            <person name="Lapidus A."/>
        </authorList>
    </citation>
    <scope>NUCLEOTIDE SEQUENCE [LARGE SCALE GENOMIC DNA]</scope>
    <source>
        <strain evidence="4">DSM 11204 / 1A</strain>
    </source>
</reference>
<evidence type="ECO:0000313" key="4">
    <source>
        <dbReference type="Proteomes" id="UP000001037"/>
    </source>
</evidence>
<dbReference type="Proteomes" id="UP000001037">
    <property type="component" value="Chromosome"/>
</dbReference>
<dbReference type="OrthoDB" id="5875at2157"/>
<dbReference type="InterPro" id="IPR012676">
    <property type="entry name" value="TGS-like"/>
</dbReference>
<proteinExistence type="predicted"/>
<keyword evidence="4" id="KW-1185">Reference proteome</keyword>
<keyword evidence="1" id="KW-0547">Nucleotide-binding</keyword>
<evidence type="ECO:0000313" key="3">
    <source>
        <dbReference type="EMBL" id="AEM39717.1"/>
    </source>
</evidence>
<dbReference type="eggNOG" id="arCOG00357">
    <property type="taxonomic scope" value="Archaea"/>
</dbReference>
<dbReference type="SUPFAM" id="SSF52540">
    <property type="entry name" value="P-loop containing nucleoside triphosphate hydrolases"/>
    <property type="match status" value="1"/>
</dbReference>
<dbReference type="GeneID" id="11138200"/>
<dbReference type="InterPro" id="IPR006073">
    <property type="entry name" value="GTP-bd"/>
</dbReference>
<dbReference type="InterPro" id="IPR031167">
    <property type="entry name" value="G_OBG"/>
</dbReference>
<dbReference type="NCBIfam" id="NF007171">
    <property type="entry name" value="PRK09602.1"/>
    <property type="match status" value="1"/>
</dbReference>
<dbReference type="AlphaFoldDB" id="G0ECZ7"/>